<sequence>MTEHYYSKHPEVESKPMSWDFILRGHSFHFRTDQGVFSKNEVDFGSRVLVEKIQLPEINGPILDMGCGYGPIGLALAKSFPERTIHMVDVNERAVDLAKQNASYNGLSNVLIYQSNIYEHVSENHFSLIVTNPPIRAGKKVVHEIFEKSYQHLVLGGELWIVIQKKQGAPSAKAKLESIFAEVELVGKEKGYYIYKAKKS</sequence>
<dbReference type="Proteomes" id="UP000476934">
    <property type="component" value="Unassembled WGS sequence"/>
</dbReference>
<protein>
    <submittedName>
        <fullName evidence="4">16S rRNA methyltransferase</fullName>
    </submittedName>
    <submittedName>
        <fullName evidence="5">Class I SAM-dependent methyltransferase</fullName>
    </submittedName>
</protein>
<dbReference type="EMBL" id="JAAIWK010000023">
    <property type="protein sequence ID" value="NEY20954.1"/>
    <property type="molecule type" value="Genomic_DNA"/>
</dbReference>
<dbReference type="RefSeq" id="WP_025729857.1">
    <property type="nucleotide sequence ID" value="NZ_JAAIWK010000023.1"/>
</dbReference>
<reference evidence="5" key="2">
    <citation type="submission" date="2020-02" db="EMBL/GenBank/DDBJ databases">
        <authorList>
            <person name="Feng H."/>
        </authorList>
    </citation>
    <scope>NUCLEOTIDE SEQUENCE [LARGE SCALE GENOMIC DNA]</scope>
    <source>
        <strain evidence="5">Gsoil 114</strain>
    </source>
</reference>
<keyword evidence="7" id="KW-1185">Reference proteome</keyword>
<gene>
    <name evidence="5" type="ORF">G4D61_13425</name>
    <name evidence="4" type="ORF">NG54_07550</name>
</gene>
<evidence type="ECO:0000313" key="6">
    <source>
        <dbReference type="Proteomes" id="UP000030588"/>
    </source>
</evidence>
<dbReference type="SUPFAM" id="SSF53335">
    <property type="entry name" value="S-adenosyl-L-methionine-dependent methyltransferases"/>
    <property type="match status" value="1"/>
</dbReference>
<evidence type="ECO:0000256" key="2">
    <source>
        <dbReference type="ARBA" id="ARBA00022679"/>
    </source>
</evidence>
<evidence type="ECO:0000313" key="5">
    <source>
        <dbReference type="EMBL" id="NEY20954.1"/>
    </source>
</evidence>
<evidence type="ECO:0000259" key="3">
    <source>
        <dbReference type="Pfam" id="PF05175"/>
    </source>
</evidence>
<comment type="caution">
    <text evidence="4">The sequence shown here is derived from an EMBL/GenBank/DDBJ whole genome shotgun (WGS) entry which is preliminary data.</text>
</comment>
<evidence type="ECO:0000256" key="1">
    <source>
        <dbReference type="ARBA" id="ARBA00022603"/>
    </source>
</evidence>
<organism evidence="4 6">
    <name type="scientific">Heyndrickxia ginsengihumi</name>
    <dbReference type="NCBI Taxonomy" id="363870"/>
    <lineage>
        <taxon>Bacteria</taxon>
        <taxon>Bacillati</taxon>
        <taxon>Bacillota</taxon>
        <taxon>Bacilli</taxon>
        <taxon>Bacillales</taxon>
        <taxon>Bacillaceae</taxon>
        <taxon>Heyndrickxia</taxon>
    </lineage>
</organism>
<dbReference type="InterPro" id="IPR029063">
    <property type="entry name" value="SAM-dependent_MTases_sf"/>
</dbReference>
<reference evidence="5 7" key="3">
    <citation type="submission" date="2020-03" db="EMBL/GenBank/DDBJ databases">
        <title>Bacillus aquiflavi sp. nov., isolated from yellow water of strong flavor Chinese baijiu in Yibin region of China.</title>
        <authorList>
            <person name="Xie J."/>
        </authorList>
    </citation>
    <scope>NUCLEOTIDE SEQUENCE [LARGE SCALE GENOMIC DNA]</scope>
    <source>
        <strain evidence="5 7">Gsoil 114</strain>
    </source>
</reference>
<feature type="domain" description="Methyltransferase small" evidence="3">
    <location>
        <begin position="29"/>
        <end position="196"/>
    </location>
</feature>
<proteinExistence type="predicted"/>
<dbReference type="GO" id="GO:0008757">
    <property type="term" value="F:S-adenosylmethionine-dependent methyltransferase activity"/>
    <property type="evidence" value="ECO:0007669"/>
    <property type="project" value="InterPro"/>
</dbReference>
<reference evidence="4 6" key="1">
    <citation type="submission" date="2014-10" db="EMBL/GenBank/DDBJ databases">
        <title>Draft genome of phytase producing Bacillus ginsengihumi strain M2.11.</title>
        <authorList>
            <person name="Toymentseva A."/>
            <person name="Boulygina E.A."/>
            <person name="Kazakov S.V."/>
            <person name="Kayumov I."/>
            <person name="Suleimanova A.D."/>
            <person name="Mardanova A.M."/>
            <person name="Maria S.N."/>
            <person name="Sergey M.Y."/>
            <person name="Sharipova M.R."/>
        </authorList>
    </citation>
    <scope>NUCLEOTIDE SEQUENCE [LARGE SCALE GENOMIC DNA]</scope>
    <source>
        <strain evidence="4 6">M2.11</strain>
    </source>
</reference>
<dbReference type="PANTHER" id="PTHR47816:SF4">
    <property type="entry name" value="RIBOSOMAL RNA SMALL SUBUNIT METHYLTRANSFERASE C"/>
    <property type="match status" value="1"/>
</dbReference>
<dbReference type="InterPro" id="IPR046977">
    <property type="entry name" value="RsmC/RlmG"/>
</dbReference>
<dbReference type="Pfam" id="PF05175">
    <property type="entry name" value="MTS"/>
    <property type="match status" value="1"/>
</dbReference>
<dbReference type="CDD" id="cd02440">
    <property type="entry name" value="AdoMet_MTases"/>
    <property type="match status" value="1"/>
</dbReference>
<dbReference type="PANTHER" id="PTHR47816">
    <property type="entry name" value="RIBOSOMAL RNA SMALL SUBUNIT METHYLTRANSFERASE C"/>
    <property type="match status" value="1"/>
</dbReference>
<keyword evidence="2 4" id="KW-0808">Transferase</keyword>
<dbReference type="EMBL" id="JRUN01000017">
    <property type="protein sequence ID" value="KHD85747.1"/>
    <property type="molecule type" value="Genomic_DNA"/>
</dbReference>
<dbReference type="InterPro" id="IPR007848">
    <property type="entry name" value="Small_mtfrase_dom"/>
</dbReference>
<accession>A0A0A6Y0B0</accession>
<keyword evidence="1 4" id="KW-0489">Methyltransferase</keyword>
<dbReference type="Proteomes" id="UP000030588">
    <property type="component" value="Unassembled WGS sequence"/>
</dbReference>
<dbReference type="Gene3D" id="3.40.50.150">
    <property type="entry name" value="Vaccinia Virus protein VP39"/>
    <property type="match status" value="1"/>
</dbReference>
<evidence type="ECO:0000313" key="4">
    <source>
        <dbReference type="EMBL" id="KHD85747.1"/>
    </source>
</evidence>
<dbReference type="OrthoDB" id="9764961at2"/>
<evidence type="ECO:0000313" key="7">
    <source>
        <dbReference type="Proteomes" id="UP000476934"/>
    </source>
</evidence>
<dbReference type="GO" id="GO:0032259">
    <property type="term" value="P:methylation"/>
    <property type="evidence" value="ECO:0007669"/>
    <property type="project" value="UniProtKB-KW"/>
</dbReference>
<name>A0A0A6Y0B0_9BACI</name>
<dbReference type="STRING" id="363870.NG54_07550"/>
<dbReference type="AlphaFoldDB" id="A0A0A6Y0B0"/>